<feature type="domain" description="RRM" evidence="5">
    <location>
        <begin position="289"/>
        <end position="362"/>
    </location>
</feature>
<feature type="domain" description="RRM" evidence="5">
    <location>
        <begin position="377"/>
        <end position="455"/>
    </location>
</feature>
<reference evidence="7" key="1">
    <citation type="journal article" date="2016" name="Nat. Commun.">
        <title>Genome analysis of three Pneumocystis species reveals adaptation mechanisms to life exclusively in mammalian hosts.</title>
        <authorList>
            <person name="Ma L."/>
            <person name="Chen Z."/>
            <person name="Huang D.W."/>
            <person name="Kutty G."/>
            <person name="Ishihara M."/>
            <person name="Wang H."/>
            <person name="Abouelleil A."/>
            <person name="Bishop L."/>
            <person name="Davey E."/>
            <person name="Deng R."/>
            <person name="Deng X."/>
            <person name="Fan L."/>
            <person name="Fantoni G."/>
            <person name="Fitzgerald M."/>
            <person name="Gogineni E."/>
            <person name="Goldberg J.M."/>
            <person name="Handley G."/>
            <person name="Hu X."/>
            <person name="Huber C."/>
            <person name="Jiao X."/>
            <person name="Jones K."/>
            <person name="Levin J.Z."/>
            <person name="Liu Y."/>
            <person name="Macdonald P."/>
            <person name="Melnikov A."/>
            <person name="Raley C."/>
            <person name="Sassi M."/>
            <person name="Sherman B.T."/>
            <person name="Song X."/>
            <person name="Sykes S."/>
            <person name="Tran B."/>
            <person name="Walsh L."/>
            <person name="Xia Y."/>
            <person name="Yang J."/>
            <person name="Young S."/>
            <person name="Zeng Q."/>
            <person name="Zheng X."/>
            <person name="Stephens R."/>
            <person name="Nusbaum C."/>
            <person name="Birren B.W."/>
            <person name="Azadi P."/>
            <person name="Lempicki R.A."/>
            <person name="Cuomo C.A."/>
            <person name="Kovacs J.A."/>
        </authorList>
    </citation>
    <scope>NUCLEOTIDE SEQUENCE [LARGE SCALE GENOMIC DNA]</scope>
    <source>
        <strain evidence="7">B123</strain>
    </source>
</reference>
<dbReference type="InterPro" id="IPR000504">
    <property type="entry name" value="RRM_dom"/>
</dbReference>
<dbReference type="SMART" id="SM00360">
    <property type="entry name" value="RRM"/>
    <property type="match status" value="2"/>
</dbReference>
<dbReference type="HOGENOM" id="CLU_438804_0_0_1"/>
<name>M7NP01_PNEMU</name>
<accession>M7NP01</accession>
<dbReference type="PROSITE" id="PS50102">
    <property type="entry name" value="RRM"/>
    <property type="match status" value="2"/>
</dbReference>
<evidence type="ECO:0000256" key="4">
    <source>
        <dbReference type="SAM" id="MobiDB-lite"/>
    </source>
</evidence>
<evidence type="ECO:0000259" key="5">
    <source>
        <dbReference type="PROSITE" id="PS50102"/>
    </source>
</evidence>
<dbReference type="GO" id="GO:1990904">
    <property type="term" value="C:ribonucleoprotein complex"/>
    <property type="evidence" value="ECO:0007669"/>
    <property type="project" value="InterPro"/>
</dbReference>
<evidence type="ECO:0000313" key="7">
    <source>
        <dbReference type="Proteomes" id="UP000011958"/>
    </source>
</evidence>
<dbReference type="OrthoDB" id="271725at2759"/>
<dbReference type="STRING" id="1069680.M7NP01"/>
<sequence length="623" mass="68593">MSTSDTTHISVPSNKESPLTSAMASLSISAANNITTLASEESIFDGLSKHINIPLTPASNEVSPVKSQELLTSHQPDTKANLLSPPSSPLLSVQDQKLPTSNSFSIKQQKSIQNSDIVSHTQLEPSSFSGHQYIHNNNILYNNKGRYIRRINLNTINKYPADHQHTYAMSSFLRNHPAQVRPSWFTAHNHHPASLYHSIPSANIISNPTINTGTFTTPGTYRYPTHVQHPSISSIYSSSSSQPPTPLSPQIAGMIASGPPVPAPVPSIFSGPAYYDTLESSLQNPNKTTNVYIRGLPPDTTDESLYILASRFGKIHSSKAILDTQSGTCKGFGFAWFEQEEEAKACIAGLMHFGYQVSFAKESFSTRLKNLADPGSTNLYLSNLPLNMHEKDLEEQFAPYKVISNRILRDSNNVSRGVGFARMSDREAADAIIENFDGKKLPGATMPLQVRYADSPSQKRLKGQTVSRRLWRAREYNVLTGRSIIDDSLGFSSLGLGIDHYGIQHSGTGITDVHNDPSNSSTFSNLQMYFPISPGITGYPSNCETHIQSYIWNINHPHASYFKHLQQKSSINSKPKSLPETSSLNSTSVPCETNSETNNEKSTVIKEKDIAYHLVDNNIQVEA</sequence>
<evidence type="ECO:0000256" key="2">
    <source>
        <dbReference type="ARBA" id="ARBA00022884"/>
    </source>
</evidence>
<dbReference type="SUPFAM" id="SSF54928">
    <property type="entry name" value="RNA-binding domain, RBD"/>
    <property type="match status" value="2"/>
</dbReference>
<dbReference type="PRINTS" id="PR00961">
    <property type="entry name" value="HUDSXLRNA"/>
</dbReference>
<keyword evidence="7" id="KW-1185">Reference proteome</keyword>
<dbReference type="VEuPathDB" id="FungiDB:PNEG_02761"/>
<dbReference type="Proteomes" id="UP000011958">
    <property type="component" value="Unassembled WGS sequence"/>
</dbReference>
<dbReference type="AlphaFoldDB" id="M7NP01"/>
<dbReference type="EMBL" id="AFWA02000007">
    <property type="protein sequence ID" value="EMR08987.1"/>
    <property type="molecule type" value="Genomic_DNA"/>
</dbReference>
<dbReference type="RefSeq" id="XP_007874793.1">
    <property type="nucleotide sequence ID" value="XM_007876602.1"/>
</dbReference>
<dbReference type="GO" id="GO:0003723">
    <property type="term" value="F:RNA binding"/>
    <property type="evidence" value="ECO:0007669"/>
    <property type="project" value="UniProtKB-UniRule"/>
</dbReference>
<dbReference type="InterPro" id="IPR035979">
    <property type="entry name" value="RBD_domain_sf"/>
</dbReference>
<dbReference type="PANTHER" id="PTHR24012">
    <property type="entry name" value="RNA BINDING PROTEIN"/>
    <property type="match status" value="1"/>
</dbReference>
<protein>
    <recommendedName>
        <fullName evidence="5">RRM domain-containing protein</fullName>
    </recommendedName>
</protein>
<dbReference type="CDD" id="cd12244">
    <property type="entry name" value="RRM2_MSSP"/>
    <property type="match status" value="1"/>
</dbReference>
<feature type="region of interest" description="Disordered" evidence="4">
    <location>
        <begin position="572"/>
        <end position="599"/>
    </location>
</feature>
<keyword evidence="2 3" id="KW-0694">RNA-binding</keyword>
<dbReference type="Gene3D" id="3.30.70.330">
    <property type="match status" value="2"/>
</dbReference>
<keyword evidence="1" id="KW-0677">Repeat</keyword>
<dbReference type="GeneID" id="19896452"/>
<dbReference type="InterPro" id="IPR012677">
    <property type="entry name" value="Nucleotide-bd_a/b_plait_sf"/>
</dbReference>
<evidence type="ECO:0000313" key="6">
    <source>
        <dbReference type="EMBL" id="EMR08987.1"/>
    </source>
</evidence>
<evidence type="ECO:0000256" key="3">
    <source>
        <dbReference type="PROSITE-ProRule" id="PRU00176"/>
    </source>
</evidence>
<proteinExistence type="predicted"/>
<dbReference type="Pfam" id="PF00076">
    <property type="entry name" value="RRM_1"/>
    <property type="match status" value="2"/>
</dbReference>
<dbReference type="InterPro" id="IPR002343">
    <property type="entry name" value="Hud_Sxl_RNA"/>
</dbReference>
<comment type="caution">
    <text evidence="6">The sequence shown here is derived from an EMBL/GenBank/DDBJ whole genome shotgun (WGS) entry which is preliminary data.</text>
</comment>
<dbReference type="eggNOG" id="KOG4733">
    <property type="taxonomic scope" value="Eukaryota"/>
</dbReference>
<organism evidence="6 7">
    <name type="scientific">Pneumocystis murina (strain B123)</name>
    <name type="common">Mouse pneumocystis pneumonia agent</name>
    <name type="synonym">Pneumocystis carinii f. sp. muris</name>
    <dbReference type="NCBI Taxonomy" id="1069680"/>
    <lineage>
        <taxon>Eukaryota</taxon>
        <taxon>Fungi</taxon>
        <taxon>Dikarya</taxon>
        <taxon>Ascomycota</taxon>
        <taxon>Taphrinomycotina</taxon>
        <taxon>Pneumocystomycetes</taxon>
        <taxon>Pneumocystaceae</taxon>
        <taxon>Pneumocystis</taxon>
    </lineage>
</organism>
<gene>
    <name evidence="6" type="ORF">PNEG_02761</name>
</gene>
<evidence type="ECO:0000256" key="1">
    <source>
        <dbReference type="ARBA" id="ARBA00022737"/>
    </source>
</evidence>
<dbReference type="CDD" id="cd12243">
    <property type="entry name" value="RRM1_MSSP"/>
    <property type="match status" value="1"/>
</dbReference>